<organism evidence="1">
    <name type="scientific">Arion vulgaris</name>
    <dbReference type="NCBI Taxonomy" id="1028688"/>
    <lineage>
        <taxon>Eukaryota</taxon>
        <taxon>Metazoa</taxon>
        <taxon>Spiralia</taxon>
        <taxon>Lophotrochozoa</taxon>
        <taxon>Mollusca</taxon>
        <taxon>Gastropoda</taxon>
        <taxon>Heterobranchia</taxon>
        <taxon>Euthyneura</taxon>
        <taxon>Panpulmonata</taxon>
        <taxon>Eupulmonata</taxon>
        <taxon>Stylommatophora</taxon>
        <taxon>Helicina</taxon>
        <taxon>Arionoidea</taxon>
        <taxon>Arionidae</taxon>
        <taxon>Arion</taxon>
    </lineage>
</organism>
<name>A0A0B7AXV6_9EUPU</name>
<dbReference type="EMBL" id="HACG01038969">
    <property type="protein sequence ID" value="CEK85834.1"/>
    <property type="molecule type" value="Transcribed_RNA"/>
</dbReference>
<accession>A0A0B7AXV6</accession>
<dbReference type="AlphaFoldDB" id="A0A0B7AXV6"/>
<protein>
    <submittedName>
        <fullName evidence="1">Uncharacterized protein</fullName>
    </submittedName>
</protein>
<feature type="non-terminal residue" evidence="1">
    <location>
        <position position="1"/>
    </location>
</feature>
<gene>
    <name evidence="1" type="primary">ORF150489</name>
</gene>
<sequence length="53" mass="6278">NNYATAAQDLGLDTNYNQTCHQNQHFGINQQGKRNLCRQFRPKMKLDLQYKSY</sequence>
<proteinExistence type="predicted"/>
<evidence type="ECO:0000313" key="1">
    <source>
        <dbReference type="EMBL" id="CEK85834.1"/>
    </source>
</evidence>
<reference evidence="1" key="1">
    <citation type="submission" date="2014-12" db="EMBL/GenBank/DDBJ databases">
        <title>Insight into the proteome of Arion vulgaris.</title>
        <authorList>
            <person name="Aradska J."/>
            <person name="Bulat T."/>
            <person name="Smidak R."/>
            <person name="Sarate P."/>
            <person name="Gangsoo J."/>
            <person name="Sialana F."/>
            <person name="Bilban M."/>
            <person name="Lubec G."/>
        </authorList>
    </citation>
    <scope>NUCLEOTIDE SEQUENCE</scope>
    <source>
        <tissue evidence="1">Skin</tissue>
    </source>
</reference>